<evidence type="ECO:0000313" key="1">
    <source>
        <dbReference type="EMBL" id="NER30176.1"/>
    </source>
</evidence>
<protein>
    <submittedName>
        <fullName evidence="1">Sigma-70 family RNA polymerase sigma factor</fullName>
    </submittedName>
</protein>
<dbReference type="SUPFAM" id="SSF88946">
    <property type="entry name" value="Sigma2 domain of RNA polymerase sigma factors"/>
    <property type="match status" value="1"/>
</dbReference>
<organism evidence="1">
    <name type="scientific">Symploca sp. SIO1C4</name>
    <dbReference type="NCBI Taxonomy" id="2607765"/>
    <lineage>
        <taxon>Bacteria</taxon>
        <taxon>Bacillati</taxon>
        <taxon>Cyanobacteriota</taxon>
        <taxon>Cyanophyceae</taxon>
        <taxon>Coleofasciculales</taxon>
        <taxon>Coleofasciculaceae</taxon>
        <taxon>Symploca</taxon>
    </lineage>
</organism>
<dbReference type="GO" id="GO:0003700">
    <property type="term" value="F:DNA-binding transcription factor activity"/>
    <property type="evidence" value="ECO:0007669"/>
    <property type="project" value="InterPro"/>
</dbReference>
<reference evidence="1" key="1">
    <citation type="submission" date="2019-11" db="EMBL/GenBank/DDBJ databases">
        <title>Genomic insights into an expanded diversity of filamentous marine cyanobacteria reveals the extraordinary biosynthetic potential of Moorea and Okeania.</title>
        <authorList>
            <person name="Ferreira Leao T."/>
            <person name="Wang M."/>
            <person name="Moss N."/>
            <person name="Da Silva R."/>
            <person name="Sanders J."/>
            <person name="Nurk S."/>
            <person name="Gurevich A."/>
            <person name="Humphrey G."/>
            <person name="Reher R."/>
            <person name="Zhu Q."/>
            <person name="Belda-Ferre P."/>
            <person name="Glukhov E."/>
            <person name="Rex R."/>
            <person name="Dorrestein P.C."/>
            <person name="Knight R."/>
            <person name="Pevzner P."/>
            <person name="Gerwick W.H."/>
            <person name="Gerwick L."/>
        </authorList>
    </citation>
    <scope>NUCLEOTIDE SEQUENCE</scope>
    <source>
        <strain evidence="1">SIO1C4</strain>
    </source>
</reference>
<name>A0A6B3N993_9CYAN</name>
<sequence>MSALNETLKQLVADACTHPPRSVARQRCIQEIYRLVMKSGKLWKENTSYYGDALQETWEYCCQNLEQYDPSISAVTTWIDTRLKWTLRKWRERHNREQQRQVNPVKTKDGTTIDSLDTLASNQDIGRVLQIWQTTITWVQKDPDGKLKRTCFRKRREINAQVLFLKRFPSETPWQDIAKEFNLTPAQAKDLPKFYNRNCLPLLREFGVAQGYIEEKKKSKSIK</sequence>
<dbReference type="InterPro" id="IPR013325">
    <property type="entry name" value="RNA_pol_sigma_r2"/>
</dbReference>
<dbReference type="GO" id="GO:0006352">
    <property type="term" value="P:DNA-templated transcription initiation"/>
    <property type="evidence" value="ECO:0007669"/>
    <property type="project" value="InterPro"/>
</dbReference>
<dbReference type="AlphaFoldDB" id="A0A6B3N993"/>
<gene>
    <name evidence="1" type="ORF">F6J89_21780</name>
</gene>
<dbReference type="EMBL" id="JAAHFQ010000500">
    <property type="protein sequence ID" value="NER30176.1"/>
    <property type="molecule type" value="Genomic_DNA"/>
</dbReference>
<comment type="caution">
    <text evidence="1">The sequence shown here is derived from an EMBL/GenBank/DDBJ whole genome shotgun (WGS) entry which is preliminary data.</text>
</comment>
<proteinExistence type="predicted"/>
<accession>A0A6B3N993</accession>